<dbReference type="InterPro" id="IPR050121">
    <property type="entry name" value="Cytochrome_P450_monoxygenase"/>
</dbReference>
<keyword evidence="3 4" id="KW-0408">Iron</keyword>
<dbReference type="GeneID" id="6187250"/>
<sequence length="558" mass="63272">MASHLVLWALLPVGVYLLATVWHRRFKQYAHFPQLKPSFIWGHMKTIHEFTVKNNDLPDLHIDWIFRDMVKAAGNPSVLLVDLWPARYPMAVISSHEVAEQLSKATKQYPWSAPKSPTIADLVDLIGPHSILSKQREEWKSMRKQYNPGFAPKHLMTLLPCIIDKTEIFLGRLNKLCENGQSFPLTDLIISLTFDIIGAVTMGIDFDAQIPDSSREGEFIRVYDQLVQTFHGRSNMLPWWCYPKLALKRFRLGKKVDSLLEQMIRLKHGEEQPQEKRSVLSLSLQGHDVLDEQLLAQTIDQVKTFLFAGHDTTSILLAWAFYFLHRYPKAHEALVAELDALFGPESGESFELMKHKLLSPGGDELLNNMAYTTAVIKETLRLCPPAGTARMAPPGSNFVVHTPEGQHLCLDGMVVYNCATIIQRDAQVFGDTADEFMPDRWLGDKSGIMSSSNDGDSTIEEDRRFPASSWRPFERGPRNCIGQDLATIEARVIIAFVARKYTFSKVGLGELERNEKGAFILEPTRKCRLKGKPVYNVSLSVHTYFTGLPLTRVARINR</sequence>
<dbReference type="RefSeq" id="XP_001903111.1">
    <property type="nucleotide sequence ID" value="XM_001903076.1"/>
</dbReference>
<dbReference type="InterPro" id="IPR002401">
    <property type="entry name" value="Cyt_P450_E_grp-I"/>
</dbReference>
<dbReference type="PRINTS" id="PR00385">
    <property type="entry name" value="P450"/>
</dbReference>
<evidence type="ECO:0000313" key="7">
    <source>
        <dbReference type="Proteomes" id="UP000001197"/>
    </source>
</evidence>
<evidence type="ECO:0000256" key="4">
    <source>
        <dbReference type="PIRSR" id="PIRSR602401-1"/>
    </source>
</evidence>
<proteinExistence type="predicted"/>
<dbReference type="HOGENOM" id="CLU_020492_2_0_1"/>
<dbReference type="VEuPathDB" id="FungiDB:PODANS_0_680"/>
<evidence type="ECO:0000313" key="6">
    <source>
        <dbReference type="EMBL" id="CDP24896.1"/>
    </source>
</evidence>
<dbReference type="GO" id="GO:0005506">
    <property type="term" value="F:iron ion binding"/>
    <property type="evidence" value="ECO:0007669"/>
    <property type="project" value="InterPro"/>
</dbReference>
<dbReference type="SUPFAM" id="SSF48264">
    <property type="entry name" value="Cytochrome P450"/>
    <property type="match status" value="1"/>
</dbReference>
<dbReference type="PANTHER" id="PTHR24305">
    <property type="entry name" value="CYTOCHROME P450"/>
    <property type="match status" value="1"/>
</dbReference>
<dbReference type="InterPro" id="IPR036396">
    <property type="entry name" value="Cyt_P450_sf"/>
</dbReference>
<keyword evidence="7" id="KW-1185">Reference proteome</keyword>
<dbReference type="EMBL" id="FO904937">
    <property type="protein sequence ID" value="CDP24896.1"/>
    <property type="molecule type" value="Genomic_DNA"/>
</dbReference>
<evidence type="ECO:0000256" key="2">
    <source>
        <dbReference type="ARBA" id="ARBA00022723"/>
    </source>
</evidence>
<accession>B2ABW1</accession>
<dbReference type="GO" id="GO:0004497">
    <property type="term" value="F:monooxygenase activity"/>
    <property type="evidence" value="ECO:0007669"/>
    <property type="project" value="InterPro"/>
</dbReference>
<protein>
    <submittedName>
        <fullName evidence="6">Cytochrome P450 E-class, group I</fullName>
    </submittedName>
    <submittedName>
        <fullName evidence="5">Podospora anserina S mat+ genomic DNA chromosome 2, supercontig 1</fullName>
    </submittedName>
</protein>
<dbReference type="PANTHER" id="PTHR24305:SF222">
    <property type="entry name" value="CYTOCHROME P450 MONOOXYGENASE STCS"/>
    <property type="match status" value="1"/>
</dbReference>
<dbReference type="Gene3D" id="1.10.630.10">
    <property type="entry name" value="Cytochrome P450"/>
    <property type="match status" value="1"/>
</dbReference>
<reference evidence="5 7" key="1">
    <citation type="journal article" date="2008" name="Genome Biol.">
        <title>The genome sequence of the model ascomycete fungus Podospora anserina.</title>
        <authorList>
            <person name="Espagne E."/>
            <person name="Lespinet O."/>
            <person name="Malagnac F."/>
            <person name="Da Silva C."/>
            <person name="Jaillon O."/>
            <person name="Porcel B.M."/>
            <person name="Couloux A."/>
            <person name="Aury J.-M."/>
            <person name="Segurens B."/>
            <person name="Poulain J."/>
            <person name="Anthouard V."/>
            <person name="Grossetete S."/>
            <person name="Khalili H."/>
            <person name="Coppin E."/>
            <person name="Dequard-Chablat M."/>
            <person name="Picard M."/>
            <person name="Contamine V."/>
            <person name="Arnaise S."/>
            <person name="Bourdais A."/>
            <person name="Berteaux-Lecellier V."/>
            <person name="Gautheret D."/>
            <person name="de Vries R.P."/>
            <person name="Battaglia E."/>
            <person name="Coutinho P.M."/>
            <person name="Danchin E.G.J."/>
            <person name="Henrissat B."/>
            <person name="El Khoury R."/>
            <person name="Sainsard-Chanet A."/>
            <person name="Boivin A."/>
            <person name="Pinan-Lucarre B."/>
            <person name="Sellem C.H."/>
            <person name="Debuchy R."/>
            <person name="Wincker P."/>
            <person name="Weissenbach J."/>
            <person name="Silar P."/>
        </authorList>
    </citation>
    <scope>NUCLEOTIDE SEQUENCE [LARGE SCALE GENOMIC DNA]</scope>
    <source>
        <strain evidence="7">S / ATCC MYA-4624 / DSM 980 / FGSC 10383</strain>
        <strain evidence="5">S mat+</strain>
    </source>
</reference>
<keyword evidence="1 4" id="KW-0349">Heme</keyword>
<dbReference type="GO" id="GO:0016705">
    <property type="term" value="F:oxidoreductase activity, acting on paired donors, with incorporation or reduction of molecular oxygen"/>
    <property type="evidence" value="ECO:0007669"/>
    <property type="project" value="InterPro"/>
</dbReference>
<dbReference type="eggNOG" id="KOG0157">
    <property type="taxonomic scope" value="Eukaryota"/>
</dbReference>
<comment type="cofactor">
    <cofactor evidence="4">
        <name>heme</name>
        <dbReference type="ChEBI" id="CHEBI:30413"/>
    </cofactor>
</comment>
<evidence type="ECO:0000256" key="3">
    <source>
        <dbReference type="ARBA" id="ARBA00023004"/>
    </source>
</evidence>
<dbReference type="Pfam" id="PF00067">
    <property type="entry name" value="p450"/>
    <property type="match status" value="1"/>
</dbReference>
<dbReference type="PRINTS" id="PR00463">
    <property type="entry name" value="EP450I"/>
</dbReference>
<dbReference type="GO" id="GO:0020037">
    <property type="term" value="F:heme binding"/>
    <property type="evidence" value="ECO:0007669"/>
    <property type="project" value="InterPro"/>
</dbReference>
<reference evidence="6" key="4">
    <citation type="submission" date="2014-09" db="EMBL/GenBank/DDBJ databases">
        <title>Maintaining two mating types: Structure of the mating type locus and its role in heterokaryosis in Podospora anserina.</title>
        <authorList>
            <person name="Grognet P."/>
            <person name="Bidard F."/>
            <person name="Kuchly C."/>
            <person name="Chan Ho Tong L."/>
            <person name="Coppin E."/>
            <person name="Ait Benkhali J."/>
            <person name="Couloux A."/>
            <person name="Wincker P."/>
            <person name="Debuchy R."/>
            <person name="Silar P."/>
        </authorList>
    </citation>
    <scope>NUCLEOTIDE SEQUENCE</scope>
</reference>
<evidence type="ECO:0000313" key="5">
    <source>
        <dbReference type="EMBL" id="CAP60883.1"/>
    </source>
</evidence>
<name>B2ABW1_PODAN</name>
<gene>
    <name evidence="5" type="ORF">PODANS_0_680</name>
</gene>
<dbReference type="InterPro" id="IPR001128">
    <property type="entry name" value="Cyt_P450"/>
</dbReference>
<dbReference type="AlphaFoldDB" id="B2ABW1"/>
<reference evidence="7" key="3">
    <citation type="journal article" date="2014" name="Genetics">
        <title>Maintaining two mating types: Structure of the mating type locus and its role in heterokaryosis in Podospora anserina.</title>
        <authorList>
            <person name="Grognet P."/>
            <person name="Bidard F."/>
            <person name="Kuchly C."/>
            <person name="Tong L.C.H."/>
            <person name="Coppin E."/>
            <person name="Benkhali J.A."/>
            <person name="Couloux A."/>
            <person name="Wincker P."/>
            <person name="Debuchy R."/>
            <person name="Silar P."/>
        </authorList>
    </citation>
    <scope>GENOME REANNOTATION</scope>
    <source>
        <strain evidence="7">S / ATCC MYA-4624 / DSM 980 / FGSC 10383</strain>
    </source>
</reference>
<dbReference type="OrthoDB" id="10029320at2759"/>
<evidence type="ECO:0000256" key="1">
    <source>
        <dbReference type="ARBA" id="ARBA00022617"/>
    </source>
</evidence>
<dbReference type="CDD" id="cd11051">
    <property type="entry name" value="CYP59-like"/>
    <property type="match status" value="1"/>
</dbReference>
<organism evidence="5">
    <name type="scientific">Podospora anserina (strain S / ATCC MYA-4624 / DSM 980 / FGSC 10383)</name>
    <name type="common">Pleurage anserina</name>
    <dbReference type="NCBI Taxonomy" id="515849"/>
    <lineage>
        <taxon>Eukaryota</taxon>
        <taxon>Fungi</taxon>
        <taxon>Dikarya</taxon>
        <taxon>Ascomycota</taxon>
        <taxon>Pezizomycotina</taxon>
        <taxon>Sordariomycetes</taxon>
        <taxon>Sordariomycetidae</taxon>
        <taxon>Sordariales</taxon>
        <taxon>Podosporaceae</taxon>
        <taxon>Podospora</taxon>
        <taxon>Podospora anserina</taxon>
    </lineage>
</organism>
<dbReference type="Proteomes" id="UP000001197">
    <property type="component" value="Chromosome 2"/>
</dbReference>
<dbReference type="EMBL" id="CU633446">
    <property type="protein sequence ID" value="CAP60883.1"/>
    <property type="molecule type" value="Genomic_DNA"/>
</dbReference>
<dbReference type="KEGG" id="pan:PODANSg123"/>
<feature type="binding site" description="axial binding residue" evidence="4">
    <location>
        <position position="480"/>
    </location>
    <ligand>
        <name>heme</name>
        <dbReference type="ChEBI" id="CHEBI:30413"/>
    </ligand>
    <ligandPart>
        <name>Fe</name>
        <dbReference type="ChEBI" id="CHEBI:18248"/>
    </ligandPart>
</feature>
<reference evidence="5" key="2">
    <citation type="submission" date="2008-07" db="EMBL/GenBank/DDBJ databases">
        <authorList>
            <person name="Genoscope - CEA"/>
        </authorList>
    </citation>
    <scope>NUCLEOTIDE SEQUENCE</scope>
    <source>
        <strain evidence="5">S mat+</strain>
    </source>
</reference>
<keyword evidence="2 4" id="KW-0479">Metal-binding</keyword>